<dbReference type="AlphaFoldDB" id="A0A1A6C2A1"/>
<keyword evidence="2" id="KW-0012">Acyltransferase</keyword>
<comment type="caution">
    <text evidence="4">The sequence shown here is derived from an EMBL/GenBank/DDBJ whole genome shotgun (WGS) entry which is preliminary data.</text>
</comment>
<evidence type="ECO:0000313" key="4">
    <source>
        <dbReference type="EMBL" id="OBS08692.1"/>
    </source>
</evidence>
<gene>
    <name evidence="4" type="ORF">Thpro_022942</name>
</gene>
<dbReference type="EMBL" id="JQSG02000006">
    <property type="protein sequence ID" value="OBS08692.1"/>
    <property type="molecule type" value="Genomic_DNA"/>
</dbReference>
<proteinExistence type="predicted"/>
<feature type="domain" description="N-acetyltransferase" evidence="3">
    <location>
        <begin position="4"/>
        <end position="162"/>
    </location>
</feature>
<organism evidence="4 5">
    <name type="scientific">Acidihalobacter prosperus</name>
    <dbReference type="NCBI Taxonomy" id="160660"/>
    <lineage>
        <taxon>Bacteria</taxon>
        <taxon>Pseudomonadati</taxon>
        <taxon>Pseudomonadota</taxon>
        <taxon>Gammaproteobacteria</taxon>
        <taxon>Chromatiales</taxon>
        <taxon>Ectothiorhodospiraceae</taxon>
        <taxon>Acidihalobacter</taxon>
    </lineage>
</organism>
<dbReference type="SUPFAM" id="SSF55729">
    <property type="entry name" value="Acyl-CoA N-acyltransferases (Nat)"/>
    <property type="match status" value="1"/>
</dbReference>
<protein>
    <submittedName>
        <fullName evidence="4">GNAT family N-acetyltransferase</fullName>
    </submittedName>
</protein>
<dbReference type="PROSITE" id="PS51186">
    <property type="entry name" value="GNAT"/>
    <property type="match status" value="1"/>
</dbReference>
<reference evidence="4 5" key="1">
    <citation type="journal article" date="2014" name="Genome Announc.">
        <title>Draft Genome Sequence of the Iron-Oxidizing, Acidophilic, and Halotolerant 'Thiobacillus prosperus' Type Strain DSM 5130.</title>
        <authorList>
            <person name="Ossandon F.J."/>
            <person name="Cardenas J.P."/>
            <person name="Corbett M."/>
            <person name="Quatrini R."/>
            <person name="Holmes D.S."/>
            <person name="Watkin E."/>
        </authorList>
    </citation>
    <scope>NUCLEOTIDE SEQUENCE [LARGE SCALE GENOMIC DNA]</scope>
    <source>
        <strain evidence="4 5">DSM 5130</strain>
    </source>
</reference>
<keyword evidence="5" id="KW-1185">Reference proteome</keyword>
<dbReference type="Gene3D" id="3.40.630.30">
    <property type="match status" value="1"/>
</dbReference>
<evidence type="ECO:0000256" key="2">
    <source>
        <dbReference type="ARBA" id="ARBA00023315"/>
    </source>
</evidence>
<dbReference type="GO" id="GO:0016747">
    <property type="term" value="F:acyltransferase activity, transferring groups other than amino-acyl groups"/>
    <property type="evidence" value="ECO:0007669"/>
    <property type="project" value="InterPro"/>
</dbReference>
<dbReference type="PANTHER" id="PTHR43877">
    <property type="entry name" value="AMINOALKYLPHOSPHONATE N-ACETYLTRANSFERASE-RELATED-RELATED"/>
    <property type="match status" value="1"/>
</dbReference>
<evidence type="ECO:0000313" key="5">
    <source>
        <dbReference type="Proteomes" id="UP000029273"/>
    </source>
</evidence>
<dbReference type="InterPro" id="IPR000182">
    <property type="entry name" value="GNAT_dom"/>
</dbReference>
<name>A0A1A6C2A1_9GAMM</name>
<dbReference type="CDD" id="cd04301">
    <property type="entry name" value="NAT_SF"/>
    <property type="match status" value="1"/>
</dbReference>
<accession>A0A1A6C2A1</accession>
<evidence type="ECO:0000256" key="1">
    <source>
        <dbReference type="ARBA" id="ARBA00022679"/>
    </source>
</evidence>
<dbReference type="InterPro" id="IPR016181">
    <property type="entry name" value="Acyl_CoA_acyltransferase"/>
</dbReference>
<keyword evidence="1" id="KW-0808">Transferase</keyword>
<sequence>MLNQRLLHANRDDIDALQMLLEQAPGYSLTIQNRLPAPGDAEQALLDLPPGKTMDDKHFYAYLLHDNVIGCADLLRGYPEPDIAYIGLLLFAESHQGCGYGTLALENLRAQARHWNCGTLRIAVVEKNTQALKFWRRAGFAELYRTPAPEYTGDAVVMQATA</sequence>
<dbReference type="InterPro" id="IPR050832">
    <property type="entry name" value="Bact_Acetyltransf"/>
</dbReference>
<dbReference type="Pfam" id="PF00583">
    <property type="entry name" value="Acetyltransf_1"/>
    <property type="match status" value="1"/>
</dbReference>
<dbReference type="Proteomes" id="UP000029273">
    <property type="component" value="Unassembled WGS sequence"/>
</dbReference>
<evidence type="ECO:0000259" key="3">
    <source>
        <dbReference type="PROSITE" id="PS51186"/>
    </source>
</evidence>